<sequence>MPASLFKGKVLHVSIEGEFKDLQLLQLRLQLQFTLIKTRRRELYKLTKSNKKDAYLAGRRVNSSIKNNASIGASSSTTTLSTNEQTLITGCSSREVNYMETIHAITNYAILKNVPRCKFYVAKRFKYETPAFWCGNGVVRLISHQAPTTLRNLYLGNTNESE</sequence>
<dbReference type="AlphaFoldDB" id="A0A9J5W987"/>
<evidence type="ECO:0000313" key="2">
    <source>
        <dbReference type="Proteomes" id="UP000824120"/>
    </source>
</evidence>
<reference evidence="1 2" key="1">
    <citation type="submission" date="2020-09" db="EMBL/GenBank/DDBJ databases">
        <title>De no assembly of potato wild relative species, Solanum commersonii.</title>
        <authorList>
            <person name="Cho K."/>
        </authorList>
    </citation>
    <scope>NUCLEOTIDE SEQUENCE [LARGE SCALE GENOMIC DNA]</scope>
    <source>
        <strain evidence="1">LZ3.2</strain>
        <tissue evidence="1">Leaf</tissue>
    </source>
</reference>
<dbReference type="Proteomes" id="UP000824120">
    <property type="component" value="Chromosome 12"/>
</dbReference>
<name>A0A9J5W987_SOLCO</name>
<accession>A0A9J5W987</accession>
<organism evidence="1 2">
    <name type="scientific">Solanum commersonii</name>
    <name type="common">Commerson's wild potato</name>
    <name type="synonym">Commerson's nightshade</name>
    <dbReference type="NCBI Taxonomy" id="4109"/>
    <lineage>
        <taxon>Eukaryota</taxon>
        <taxon>Viridiplantae</taxon>
        <taxon>Streptophyta</taxon>
        <taxon>Embryophyta</taxon>
        <taxon>Tracheophyta</taxon>
        <taxon>Spermatophyta</taxon>
        <taxon>Magnoliopsida</taxon>
        <taxon>eudicotyledons</taxon>
        <taxon>Gunneridae</taxon>
        <taxon>Pentapetalae</taxon>
        <taxon>asterids</taxon>
        <taxon>lamiids</taxon>
        <taxon>Solanales</taxon>
        <taxon>Solanaceae</taxon>
        <taxon>Solanoideae</taxon>
        <taxon>Solaneae</taxon>
        <taxon>Solanum</taxon>
    </lineage>
</organism>
<protein>
    <submittedName>
        <fullName evidence="1">Uncharacterized protein</fullName>
    </submittedName>
</protein>
<gene>
    <name evidence="1" type="ORF">H5410_062009</name>
</gene>
<proteinExistence type="predicted"/>
<keyword evidence="2" id="KW-1185">Reference proteome</keyword>
<evidence type="ECO:0000313" key="1">
    <source>
        <dbReference type="EMBL" id="KAG5572243.1"/>
    </source>
</evidence>
<comment type="caution">
    <text evidence="1">The sequence shown here is derived from an EMBL/GenBank/DDBJ whole genome shotgun (WGS) entry which is preliminary data.</text>
</comment>
<dbReference type="EMBL" id="JACXVP010000012">
    <property type="protein sequence ID" value="KAG5572243.1"/>
    <property type="molecule type" value="Genomic_DNA"/>
</dbReference>